<evidence type="ECO:0000256" key="3">
    <source>
        <dbReference type="ARBA" id="ARBA00022837"/>
    </source>
</evidence>
<dbReference type="Gene3D" id="2.60.40.60">
    <property type="entry name" value="Cadherins"/>
    <property type="match status" value="1"/>
</dbReference>
<feature type="signal peptide" evidence="6">
    <location>
        <begin position="1"/>
        <end position="21"/>
    </location>
</feature>
<keyword evidence="5" id="KW-1133">Transmembrane helix</keyword>
<keyword evidence="6" id="KW-0732">Signal</keyword>
<keyword evidence="2" id="KW-0677">Repeat</keyword>
<evidence type="ECO:0000313" key="8">
    <source>
        <dbReference type="RefSeq" id="XP_017771682.1"/>
    </source>
</evidence>
<protein>
    <submittedName>
        <fullName evidence="8">Uncharacterized protein LOC108559064</fullName>
    </submittedName>
</protein>
<dbReference type="InterPro" id="IPR039808">
    <property type="entry name" value="Cadherin"/>
</dbReference>
<sequence length="712" mass="82680">MATGRKKILILLLSLLPSIWTLEECSISGIDFGKTRFRNIPIEDTKHGIIEKFTTKLVKDVSLEDETYLKISHDNGEMTIRTTDEFELYEKKEFNTSIITKLNVVCDNQRKITLDFVQPIMFTNNNNPTFNETEYTFVLYNTVKDGVNLGKIADIAAYDYDIDMTYFYFSTDDDDFRISSGETHDKAVIANLYAERDLIPPYKKTFTVKVHDSLLGGSNTGLAKVNVELKLPNEKIEFTKDNYEGSIVNNVITMKDPITLKNGIDDHLHIVVISDYKDFFWTDINYMKGEIQLKTDGLPLMRSLKTIDLTLRVSENGMNATTKISLRSDKDVEEICRLGSIDLKYDTKYRNKKIIDDTYVGSVEVFEDTQNIEDVKCFKTKYLRCKFNKKDETLSIYTTDEFANYEETEKEDRLVMTMTVTCRDYTKEIEYIQDIKDINNHMPEFKFREYNYVFYNQIPKRFKLDQMIEIEAVDLDLDSYGMTMEIEENDAFSLSSKYTTKEKTIAGYLQAKRDINCTSDIELELTVKDKDQKSSTALLKVHVLQNKDEEFEFTKNKYEVYIENGTIHYIDDNKIQLVNGFDTDIVFNITNPYHSKYLHLMPNFLKNHLELEIVGDLKELKERSIILTVLAEWRGFYAMSFVTVYLNGKPAHSDGIQSNLNGFMRWTMTSTIAQTMICLVTLIALVSMIITLNRFFKKRENAPSKHVIDCKV</sequence>
<evidence type="ECO:0000256" key="4">
    <source>
        <dbReference type="ARBA" id="ARBA00023136"/>
    </source>
</evidence>
<evidence type="ECO:0000256" key="5">
    <source>
        <dbReference type="SAM" id="Phobius"/>
    </source>
</evidence>
<name>A0ABM1MAT2_NICVS</name>
<keyword evidence="4 5" id="KW-0472">Membrane</keyword>
<dbReference type="PANTHER" id="PTHR24027">
    <property type="entry name" value="CADHERIN-23"/>
    <property type="match status" value="1"/>
</dbReference>
<reference evidence="8" key="1">
    <citation type="submission" date="2025-08" db="UniProtKB">
        <authorList>
            <consortium name="RefSeq"/>
        </authorList>
    </citation>
    <scope>IDENTIFICATION</scope>
    <source>
        <tissue evidence="8">Whole Larva</tissue>
    </source>
</reference>
<keyword evidence="5" id="KW-0812">Transmembrane</keyword>
<dbReference type="GeneID" id="108559064"/>
<keyword evidence="7" id="KW-1185">Reference proteome</keyword>
<dbReference type="Proteomes" id="UP000695000">
    <property type="component" value="Unplaced"/>
</dbReference>
<evidence type="ECO:0000313" key="7">
    <source>
        <dbReference type="Proteomes" id="UP000695000"/>
    </source>
</evidence>
<accession>A0ABM1MAT2</accession>
<feature type="transmembrane region" description="Helical" evidence="5">
    <location>
        <begin position="672"/>
        <end position="696"/>
    </location>
</feature>
<evidence type="ECO:0000256" key="1">
    <source>
        <dbReference type="ARBA" id="ARBA00004370"/>
    </source>
</evidence>
<evidence type="ECO:0000256" key="6">
    <source>
        <dbReference type="SAM" id="SignalP"/>
    </source>
</evidence>
<gene>
    <name evidence="8" type="primary">LOC108559064</name>
</gene>
<keyword evidence="3" id="KW-0106">Calcium</keyword>
<dbReference type="SUPFAM" id="SSF49313">
    <property type="entry name" value="Cadherin-like"/>
    <property type="match status" value="1"/>
</dbReference>
<dbReference type="PANTHER" id="PTHR24027:SF438">
    <property type="entry name" value="CADHERIN 23"/>
    <property type="match status" value="1"/>
</dbReference>
<dbReference type="RefSeq" id="XP_017771682.1">
    <property type="nucleotide sequence ID" value="XM_017916193.1"/>
</dbReference>
<feature type="chain" id="PRO_5045154549" evidence="6">
    <location>
        <begin position="22"/>
        <end position="712"/>
    </location>
</feature>
<dbReference type="InterPro" id="IPR015919">
    <property type="entry name" value="Cadherin-like_sf"/>
</dbReference>
<proteinExistence type="predicted"/>
<comment type="subcellular location">
    <subcellularLocation>
        <location evidence="1">Membrane</location>
    </subcellularLocation>
</comment>
<organism evidence="7 8">
    <name type="scientific">Nicrophorus vespilloides</name>
    <name type="common">Boreal carrion beetle</name>
    <dbReference type="NCBI Taxonomy" id="110193"/>
    <lineage>
        <taxon>Eukaryota</taxon>
        <taxon>Metazoa</taxon>
        <taxon>Ecdysozoa</taxon>
        <taxon>Arthropoda</taxon>
        <taxon>Hexapoda</taxon>
        <taxon>Insecta</taxon>
        <taxon>Pterygota</taxon>
        <taxon>Neoptera</taxon>
        <taxon>Endopterygota</taxon>
        <taxon>Coleoptera</taxon>
        <taxon>Polyphaga</taxon>
        <taxon>Staphyliniformia</taxon>
        <taxon>Silphidae</taxon>
        <taxon>Nicrophorinae</taxon>
        <taxon>Nicrophorus</taxon>
    </lineage>
</organism>
<evidence type="ECO:0000256" key="2">
    <source>
        <dbReference type="ARBA" id="ARBA00022737"/>
    </source>
</evidence>